<keyword evidence="3" id="KW-0436">Ligase</keyword>
<name>T1B6F6_9ZZZZ</name>
<reference evidence="9" key="1">
    <citation type="submission" date="2013-08" db="EMBL/GenBank/DDBJ databases">
        <authorList>
            <person name="Mendez C."/>
            <person name="Richter M."/>
            <person name="Ferrer M."/>
            <person name="Sanchez J."/>
        </authorList>
    </citation>
    <scope>NUCLEOTIDE SEQUENCE</scope>
</reference>
<comment type="caution">
    <text evidence="9">The sequence shown here is derived from an EMBL/GenBank/DDBJ whole genome shotgun (WGS) entry which is preliminary data.</text>
</comment>
<dbReference type="PANTHER" id="PTHR11118:SF1">
    <property type="entry name" value="RNA-SPLICING LIGASE RTCB HOMOLOG"/>
    <property type="match status" value="1"/>
</dbReference>
<dbReference type="Gene3D" id="3.90.1860.10">
    <property type="entry name" value="tRNA-splicing ligase RtcB"/>
    <property type="match status" value="1"/>
</dbReference>
<organism evidence="9">
    <name type="scientific">mine drainage metagenome</name>
    <dbReference type="NCBI Taxonomy" id="410659"/>
    <lineage>
        <taxon>unclassified sequences</taxon>
        <taxon>metagenomes</taxon>
        <taxon>ecological metagenomes</taxon>
    </lineage>
</organism>
<keyword evidence="6" id="KW-0342">GTP-binding</keyword>
<keyword evidence="4" id="KW-0479">Metal-binding</keyword>
<evidence type="ECO:0000256" key="2">
    <source>
        <dbReference type="ARBA" id="ARBA00012726"/>
    </source>
</evidence>
<evidence type="ECO:0000313" key="9">
    <source>
        <dbReference type="EMBL" id="EQD64033.1"/>
    </source>
</evidence>
<dbReference type="GO" id="GO:0006396">
    <property type="term" value="P:RNA processing"/>
    <property type="evidence" value="ECO:0007669"/>
    <property type="project" value="InterPro"/>
</dbReference>
<sequence>CSTGVEWSIAKGYCTEEDSYRMEDRGSLAVKTTRSISEKAKSRGLNQLLSIGSGNHFIEIQRVDNIFDQAAASKFGLFTDEVTVMAHTGSRGLGHQVATDYLKTLSERPEGSIIHPVDSQLISAHIKSKIAQDYLDAMNGAANFAFVNRSLILWKIRQIFSRILGTKEDDPAIRLVYALSHNMAKFEEHIISGRRQNVIIHRKGATRAFSSGNPTLPSQFAETGQPVIVPGDMGTASYLLTGSKGNDLISFESSCHGAGRMMSRHQAVAKFKYSDVANDLESRGILVKSATRKGLVEEAPGSYKDIEGVIRVIAGSGISLPTCRLKPLGVIKG</sequence>
<evidence type="ECO:0000256" key="6">
    <source>
        <dbReference type="ARBA" id="ARBA00023134"/>
    </source>
</evidence>
<evidence type="ECO:0000256" key="5">
    <source>
        <dbReference type="ARBA" id="ARBA00022741"/>
    </source>
</evidence>
<evidence type="ECO:0000256" key="4">
    <source>
        <dbReference type="ARBA" id="ARBA00022723"/>
    </source>
</evidence>
<proteinExistence type="predicted"/>
<protein>
    <recommendedName>
        <fullName evidence="2">3'-phosphate/5'-hydroxy nucleic acid ligase</fullName>
        <ecNumber evidence="2">6.5.1.8</ecNumber>
    </recommendedName>
</protein>
<accession>T1B6F6</accession>
<dbReference type="InterPro" id="IPR001233">
    <property type="entry name" value="RtcB"/>
</dbReference>
<dbReference type="GO" id="GO:0046872">
    <property type="term" value="F:metal ion binding"/>
    <property type="evidence" value="ECO:0007669"/>
    <property type="project" value="UniProtKB-KW"/>
</dbReference>
<dbReference type="GO" id="GO:0003972">
    <property type="term" value="F:RNA ligase (ATP) activity"/>
    <property type="evidence" value="ECO:0007669"/>
    <property type="project" value="TreeGrafter"/>
</dbReference>
<dbReference type="EC" id="6.5.1.8" evidence="2"/>
<evidence type="ECO:0000256" key="7">
    <source>
        <dbReference type="ARBA" id="ARBA00023211"/>
    </source>
</evidence>
<comment type="catalytic activity">
    <reaction evidence="8">
        <text>a 3'-end 3'-phospho-ribonucleotide-RNA + a 5'-end dephospho-ribonucleoside-RNA + GTP = a ribonucleotidyl-ribonucleotide-RNA + GMP + diphosphate</text>
        <dbReference type="Rhea" id="RHEA:68076"/>
        <dbReference type="Rhea" id="RHEA-COMP:10463"/>
        <dbReference type="Rhea" id="RHEA-COMP:13936"/>
        <dbReference type="Rhea" id="RHEA-COMP:17355"/>
        <dbReference type="ChEBI" id="CHEBI:33019"/>
        <dbReference type="ChEBI" id="CHEBI:37565"/>
        <dbReference type="ChEBI" id="CHEBI:58115"/>
        <dbReference type="ChEBI" id="CHEBI:83062"/>
        <dbReference type="ChEBI" id="CHEBI:138284"/>
        <dbReference type="ChEBI" id="CHEBI:173118"/>
        <dbReference type="EC" id="6.5.1.8"/>
    </reaction>
</comment>
<dbReference type="AlphaFoldDB" id="T1B6F6"/>
<dbReference type="SUPFAM" id="SSF103365">
    <property type="entry name" value="Hypothetical protein PH1602"/>
    <property type="match status" value="1"/>
</dbReference>
<dbReference type="GO" id="GO:0005525">
    <property type="term" value="F:GTP binding"/>
    <property type="evidence" value="ECO:0007669"/>
    <property type="project" value="UniProtKB-KW"/>
</dbReference>
<keyword evidence="7" id="KW-0464">Manganese</keyword>
<evidence type="ECO:0000256" key="8">
    <source>
        <dbReference type="ARBA" id="ARBA00047746"/>
    </source>
</evidence>
<reference evidence="9" key="2">
    <citation type="journal article" date="2014" name="ISME J.">
        <title>Microbial stratification in low pH oxic and suboxic macroscopic growths along an acid mine drainage.</title>
        <authorList>
            <person name="Mendez-Garcia C."/>
            <person name="Mesa V."/>
            <person name="Sprenger R.R."/>
            <person name="Richter M."/>
            <person name="Diez M.S."/>
            <person name="Solano J."/>
            <person name="Bargiela R."/>
            <person name="Golyshina O.V."/>
            <person name="Manteca A."/>
            <person name="Ramos J.L."/>
            <person name="Gallego J.R."/>
            <person name="Llorente I."/>
            <person name="Martins Dos Santos V.A."/>
            <person name="Jensen O.N."/>
            <person name="Pelaez A.I."/>
            <person name="Sanchez J."/>
            <person name="Ferrer M."/>
        </authorList>
    </citation>
    <scope>NUCLEOTIDE SEQUENCE</scope>
</reference>
<dbReference type="InterPro" id="IPR036025">
    <property type="entry name" value="RtcB-like_sf"/>
</dbReference>
<evidence type="ECO:0000256" key="3">
    <source>
        <dbReference type="ARBA" id="ARBA00022598"/>
    </source>
</evidence>
<dbReference type="Pfam" id="PF01139">
    <property type="entry name" value="RtcB"/>
    <property type="match status" value="1"/>
</dbReference>
<evidence type="ECO:0000256" key="1">
    <source>
        <dbReference type="ARBA" id="ARBA00001936"/>
    </source>
</evidence>
<dbReference type="PANTHER" id="PTHR11118">
    <property type="entry name" value="RNA-SPLICING LIGASE RTCB HOMOLOG"/>
    <property type="match status" value="1"/>
</dbReference>
<dbReference type="GO" id="GO:0170057">
    <property type="term" value="F:RNA ligase (GTP) activity"/>
    <property type="evidence" value="ECO:0007669"/>
    <property type="project" value="UniProtKB-EC"/>
</dbReference>
<gene>
    <name evidence="9" type="ORF">B1B_06740</name>
</gene>
<feature type="non-terminal residue" evidence="9">
    <location>
        <position position="1"/>
    </location>
</feature>
<keyword evidence="5" id="KW-0547">Nucleotide-binding</keyword>
<comment type="cofactor">
    <cofactor evidence="1">
        <name>Mn(2+)</name>
        <dbReference type="ChEBI" id="CHEBI:29035"/>
    </cofactor>
</comment>
<dbReference type="EMBL" id="AUZY01004275">
    <property type="protein sequence ID" value="EQD64033.1"/>
    <property type="molecule type" value="Genomic_DNA"/>
</dbReference>